<dbReference type="InterPro" id="IPR016032">
    <property type="entry name" value="Sig_transdc_resp-reg_C-effctor"/>
</dbReference>
<dbReference type="CDD" id="cd06170">
    <property type="entry name" value="LuxR_C_like"/>
    <property type="match status" value="1"/>
</dbReference>
<dbReference type="GO" id="GO:0000160">
    <property type="term" value="P:phosphorelay signal transduction system"/>
    <property type="evidence" value="ECO:0007669"/>
    <property type="project" value="InterPro"/>
</dbReference>
<dbReference type="GO" id="GO:0003677">
    <property type="term" value="F:DNA binding"/>
    <property type="evidence" value="ECO:0007669"/>
    <property type="project" value="UniProtKB-KW"/>
</dbReference>
<keyword evidence="1 3" id="KW-0597">Phosphoprotein</keyword>
<dbReference type="InterPro" id="IPR001789">
    <property type="entry name" value="Sig_transdc_resp-reg_receiver"/>
</dbReference>
<gene>
    <name evidence="6" type="ORF">F0919_16420</name>
</gene>
<evidence type="ECO:0000256" key="1">
    <source>
        <dbReference type="ARBA" id="ARBA00022553"/>
    </source>
</evidence>
<comment type="caution">
    <text evidence="6">The sequence shown here is derived from an EMBL/GenBank/DDBJ whole genome shotgun (WGS) entry which is preliminary data.</text>
</comment>
<dbReference type="AlphaFoldDB" id="A0A5M6CG05"/>
<evidence type="ECO:0000313" key="6">
    <source>
        <dbReference type="EMBL" id="KAA5532375.1"/>
    </source>
</evidence>
<organism evidence="6 7">
    <name type="scientific">Taibaiella lutea</name>
    <dbReference type="NCBI Taxonomy" id="2608001"/>
    <lineage>
        <taxon>Bacteria</taxon>
        <taxon>Pseudomonadati</taxon>
        <taxon>Bacteroidota</taxon>
        <taxon>Chitinophagia</taxon>
        <taxon>Chitinophagales</taxon>
        <taxon>Chitinophagaceae</taxon>
        <taxon>Taibaiella</taxon>
    </lineage>
</organism>
<feature type="domain" description="Response regulatory" evidence="5">
    <location>
        <begin position="5"/>
        <end position="122"/>
    </location>
</feature>
<dbReference type="PROSITE" id="PS50110">
    <property type="entry name" value="RESPONSE_REGULATORY"/>
    <property type="match status" value="1"/>
</dbReference>
<accession>A0A5M6CG05</accession>
<dbReference type="Pfam" id="PF00072">
    <property type="entry name" value="Response_reg"/>
    <property type="match status" value="1"/>
</dbReference>
<evidence type="ECO:0000256" key="3">
    <source>
        <dbReference type="PROSITE-ProRule" id="PRU00169"/>
    </source>
</evidence>
<evidence type="ECO:0000259" key="4">
    <source>
        <dbReference type="PROSITE" id="PS50043"/>
    </source>
</evidence>
<evidence type="ECO:0000256" key="2">
    <source>
        <dbReference type="ARBA" id="ARBA00023125"/>
    </source>
</evidence>
<dbReference type="InterPro" id="IPR039420">
    <property type="entry name" value="WalR-like"/>
</dbReference>
<feature type="modified residue" description="4-aspartylphosphate" evidence="3">
    <location>
        <position position="57"/>
    </location>
</feature>
<dbReference type="Proteomes" id="UP000323632">
    <property type="component" value="Unassembled WGS sequence"/>
</dbReference>
<dbReference type="GO" id="GO:0006355">
    <property type="term" value="P:regulation of DNA-templated transcription"/>
    <property type="evidence" value="ECO:0007669"/>
    <property type="project" value="InterPro"/>
</dbReference>
<dbReference type="SUPFAM" id="SSF52172">
    <property type="entry name" value="CheY-like"/>
    <property type="match status" value="1"/>
</dbReference>
<dbReference type="CDD" id="cd17535">
    <property type="entry name" value="REC_NarL-like"/>
    <property type="match status" value="1"/>
</dbReference>
<keyword evidence="7" id="KW-1185">Reference proteome</keyword>
<reference evidence="6 7" key="1">
    <citation type="submission" date="2019-09" db="EMBL/GenBank/DDBJ databases">
        <title>Genome sequence and assembly of Taibaiella sp.</title>
        <authorList>
            <person name="Chhetri G."/>
        </authorList>
    </citation>
    <scope>NUCLEOTIDE SEQUENCE [LARGE SCALE GENOMIC DNA]</scope>
    <source>
        <strain evidence="6 7">KVB11</strain>
    </source>
</reference>
<dbReference type="RefSeq" id="WP_150033878.1">
    <property type="nucleotide sequence ID" value="NZ_VWSH01000004.1"/>
</dbReference>
<evidence type="ECO:0000313" key="7">
    <source>
        <dbReference type="Proteomes" id="UP000323632"/>
    </source>
</evidence>
<dbReference type="SMART" id="SM00421">
    <property type="entry name" value="HTH_LUXR"/>
    <property type="match status" value="1"/>
</dbReference>
<dbReference type="EMBL" id="VWSH01000004">
    <property type="protein sequence ID" value="KAA5532375.1"/>
    <property type="molecule type" value="Genomic_DNA"/>
</dbReference>
<proteinExistence type="predicted"/>
<dbReference type="PANTHER" id="PTHR43214:SF43">
    <property type="entry name" value="TWO-COMPONENT RESPONSE REGULATOR"/>
    <property type="match status" value="1"/>
</dbReference>
<dbReference type="SMART" id="SM00448">
    <property type="entry name" value="REC"/>
    <property type="match status" value="1"/>
</dbReference>
<protein>
    <submittedName>
        <fullName evidence="6">Response regulator transcription factor</fullName>
    </submittedName>
</protein>
<dbReference type="InterPro" id="IPR058245">
    <property type="entry name" value="NreC/VraR/RcsB-like_REC"/>
</dbReference>
<keyword evidence="2" id="KW-0238">DNA-binding</keyword>
<dbReference type="Gene3D" id="3.40.50.2300">
    <property type="match status" value="1"/>
</dbReference>
<feature type="domain" description="HTH luxR-type" evidence="4">
    <location>
        <begin position="143"/>
        <end position="208"/>
    </location>
</feature>
<name>A0A5M6CG05_9BACT</name>
<dbReference type="PRINTS" id="PR00038">
    <property type="entry name" value="HTHLUXR"/>
</dbReference>
<sequence>MKKLELSIIEDVDEIRNYYLEYFQTQEEFSKVNAYDCMESFFKTFNMHSQPDVILSDIHLPGMNGIDGIKKIKTKSPEIDIIMLTVISNSEKIFKSICAGATGYVMKDIPLPELKKAVLEVQSGGSYMSPSIARKVLEYFAPRQSVSDPLNQKEKQIVQGLVDGLSYKMIADRISVSHDTVRFHVKKIYRKLHINTKIELIGRYHKGEL</sequence>
<dbReference type="InterPro" id="IPR000792">
    <property type="entry name" value="Tscrpt_reg_LuxR_C"/>
</dbReference>
<dbReference type="PROSITE" id="PS50043">
    <property type="entry name" value="HTH_LUXR_2"/>
    <property type="match status" value="1"/>
</dbReference>
<evidence type="ECO:0000259" key="5">
    <source>
        <dbReference type="PROSITE" id="PS50110"/>
    </source>
</evidence>
<dbReference type="SUPFAM" id="SSF46894">
    <property type="entry name" value="C-terminal effector domain of the bipartite response regulators"/>
    <property type="match status" value="1"/>
</dbReference>
<dbReference type="InterPro" id="IPR011006">
    <property type="entry name" value="CheY-like_superfamily"/>
</dbReference>
<dbReference type="PANTHER" id="PTHR43214">
    <property type="entry name" value="TWO-COMPONENT RESPONSE REGULATOR"/>
    <property type="match status" value="1"/>
</dbReference>
<dbReference type="Pfam" id="PF00196">
    <property type="entry name" value="GerE"/>
    <property type="match status" value="1"/>
</dbReference>